<accession>A0AAD9CC99</accession>
<name>A0AAD9CC99_DISEL</name>
<evidence type="ECO:0000313" key="1">
    <source>
        <dbReference type="EMBL" id="KAK1898352.1"/>
    </source>
</evidence>
<proteinExistence type="predicted"/>
<dbReference type="AlphaFoldDB" id="A0AAD9CC99"/>
<evidence type="ECO:0000313" key="2">
    <source>
        <dbReference type="Proteomes" id="UP001228049"/>
    </source>
</evidence>
<gene>
    <name evidence="1" type="ORF">KUDE01_017876</name>
</gene>
<dbReference type="EMBL" id="JASDAP010000008">
    <property type="protein sequence ID" value="KAK1898352.1"/>
    <property type="molecule type" value="Genomic_DNA"/>
</dbReference>
<dbReference type="Proteomes" id="UP001228049">
    <property type="component" value="Unassembled WGS sequence"/>
</dbReference>
<feature type="non-terminal residue" evidence="1">
    <location>
        <position position="75"/>
    </location>
</feature>
<keyword evidence="2" id="KW-1185">Reference proteome</keyword>
<sequence>MQNIISAKCLKAVKNIPITAQLECSLTTQTIIPSTQREPADRGVQTLICDSGTCSTCAVAPIFSHLNGEFLTPGN</sequence>
<reference evidence="1" key="1">
    <citation type="submission" date="2023-04" db="EMBL/GenBank/DDBJ databases">
        <title>Chromosome-level genome of Chaenocephalus aceratus.</title>
        <authorList>
            <person name="Park H."/>
        </authorList>
    </citation>
    <scope>NUCLEOTIDE SEQUENCE</scope>
    <source>
        <strain evidence="1">DE</strain>
        <tissue evidence="1">Muscle</tissue>
    </source>
</reference>
<protein>
    <submittedName>
        <fullName evidence="1">Monocarboxylate transporter 8</fullName>
    </submittedName>
</protein>
<comment type="caution">
    <text evidence="1">The sequence shown here is derived from an EMBL/GenBank/DDBJ whole genome shotgun (WGS) entry which is preliminary data.</text>
</comment>
<organism evidence="1 2">
    <name type="scientific">Dissostichus eleginoides</name>
    <name type="common">Patagonian toothfish</name>
    <name type="synonym">Dissostichus amissus</name>
    <dbReference type="NCBI Taxonomy" id="100907"/>
    <lineage>
        <taxon>Eukaryota</taxon>
        <taxon>Metazoa</taxon>
        <taxon>Chordata</taxon>
        <taxon>Craniata</taxon>
        <taxon>Vertebrata</taxon>
        <taxon>Euteleostomi</taxon>
        <taxon>Actinopterygii</taxon>
        <taxon>Neopterygii</taxon>
        <taxon>Teleostei</taxon>
        <taxon>Neoteleostei</taxon>
        <taxon>Acanthomorphata</taxon>
        <taxon>Eupercaria</taxon>
        <taxon>Perciformes</taxon>
        <taxon>Notothenioidei</taxon>
        <taxon>Nototheniidae</taxon>
        <taxon>Dissostichus</taxon>
    </lineage>
</organism>